<dbReference type="Pfam" id="PF02410">
    <property type="entry name" value="RsfS"/>
    <property type="match status" value="1"/>
</dbReference>
<protein>
    <recommendedName>
        <fullName evidence="2">PPIase cyclophilin-type domain-containing protein</fullName>
    </recommendedName>
</protein>
<dbReference type="SUPFAM" id="SSF50891">
    <property type="entry name" value="Cyclophilin-like"/>
    <property type="match status" value="1"/>
</dbReference>
<evidence type="ECO:0000256" key="1">
    <source>
        <dbReference type="ARBA" id="ARBA00000971"/>
    </source>
</evidence>
<evidence type="ECO:0000313" key="3">
    <source>
        <dbReference type="EMBL" id="VBB26673.1"/>
    </source>
</evidence>
<dbReference type="STRING" id="6277.A0A498S9I9"/>
<dbReference type="PRINTS" id="PR00153">
    <property type="entry name" value="CSAPPISMRASE"/>
</dbReference>
<dbReference type="EMBL" id="UPTC01000131">
    <property type="protein sequence ID" value="VBB26673.1"/>
    <property type="molecule type" value="Genomic_DNA"/>
</dbReference>
<dbReference type="GO" id="GO:0003755">
    <property type="term" value="F:peptidyl-prolyl cis-trans isomerase activity"/>
    <property type="evidence" value="ECO:0007669"/>
    <property type="project" value="UniProtKB-EC"/>
</dbReference>
<feature type="domain" description="PPIase cyclophilin-type" evidence="2">
    <location>
        <begin position="81"/>
        <end position="197"/>
    </location>
</feature>
<dbReference type="PROSITE" id="PS00170">
    <property type="entry name" value="CSA_PPIASE_1"/>
    <property type="match status" value="1"/>
</dbReference>
<dbReference type="InterPro" id="IPR002130">
    <property type="entry name" value="Cyclophilin-type_PPIase_dom"/>
</dbReference>
<dbReference type="AlphaFoldDB" id="A0A498S9I9"/>
<dbReference type="GO" id="GO:0006457">
    <property type="term" value="P:protein folding"/>
    <property type="evidence" value="ECO:0007669"/>
    <property type="project" value="InterPro"/>
</dbReference>
<dbReference type="Gene3D" id="3.30.460.10">
    <property type="entry name" value="Beta Polymerase, domain 2"/>
    <property type="match status" value="1"/>
</dbReference>
<proteinExistence type="predicted"/>
<name>A0A498S9I9_ACAVI</name>
<dbReference type="OrthoDB" id="271386at2759"/>
<dbReference type="InterPro" id="IPR029000">
    <property type="entry name" value="Cyclophilin-like_dom_sf"/>
</dbReference>
<dbReference type="PANTHER" id="PTHR45625">
    <property type="entry name" value="PEPTIDYL-PROLYL CIS-TRANS ISOMERASE-RELATED"/>
    <property type="match status" value="1"/>
</dbReference>
<dbReference type="Pfam" id="PF00160">
    <property type="entry name" value="Pro_isomerase"/>
    <property type="match status" value="1"/>
</dbReference>
<dbReference type="GO" id="GO:0071013">
    <property type="term" value="C:catalytic step 2 spliceosome"/>
    <property type="evidence" value="ECO:0007669"/>
    <property type="project" value="TreeGrafter"/>
</dbReference>
<dbReference type="InterPro" id="IPR043519">
    <property type="entry name" value="NT_sf"/>
</dbReference>
<dbReference type="InterPro" id="IPR020892">
    <property type="entry name" value="Cyclophilin-type_PPIase_CS"/>
</dbReference>
<keyword evidence="4" id="KW-1185">Reference proteome</keyword>
<dbReference type="InterPro" id="IPR044666">
    <property type="entry name" value="Cyclophilin_A-like"/>
</dbReference>
<gene>
    <name evidence="3" type="ORF">NAV_LOCUS1503</name>
</gene>
<evidence type="ECO:0000313" key="4">
    <source>
        <dbReference type="Proteomes" id="UP000276991"/>
    </source>
</evidence>
<sequence>MDKPIVEIVSTPTSAAFHSTCVQRSLYLFYRRARPARRTTTQTRQLSDGTRRVVLRGAAYLVEQQCELSVTRYGCMSVTLQTTLGDIKIELYCDLCPKTCENFLALCASGYYDNCIFHRNIKDFMVQTGDPTGTGKGGDSIWGGPIEDELNTALKHDARGVVSMAGNGPNTSRSQFFITYAKHPTLDLKYTIFGRIVLRHLTDAKDEELLRSDERYPIEREKQMDLERIREMQKYFEQYAEEYIETETESQTSYEIIMKSDRLRQRLEPLLNFEQGSSSSLFSVREIVNILRAERAEDIICIKVPVSDIRDRYVVICTPHNIRHGEAMVLAIRKCFKLKTNHQVQPPKKAKVGRWLCYSFEDISIHIMTREARFKYDLESLWGIGWTETLEDEVNISNPEFSMPAIN</sequence>
<dbReference type="CDD" id="cd01928">
    <property type="entry name" value="Cyclophilin_PPIL3_like"/>
    <property type="match status" value="1"/>
</dbReference>
<reference evidence="3 4" key="1">
    <citation type="submission" date="2018-08" db="EMBL/GenBank/DDBJ databases">
        <authorList>
            <person name="Laetsch R D."/>
            <person name="Stevens L."/>
            <person name="Kumar S."/>
            <person name="Blaxter L. M."/>
        </authorList>
    </citation>
    <scope>NUCLEOTIDE SEQUENCE [LARGE SCALE GENOMIC DNA]</scope>
</reference>
<dbReference type="PROSITE" id="PS50072">
    <property type="entry name" value="CSA_PPIASE_2"/>
    <property type="match status" value="1"/>
</dbReference>
<comment type="catalytic activity">
    <reaction evidence="1">
        <text>[protein]-peptidylproline (omega=180) = [protein]-peptidylproline (omega=0)</text>
        <dbReference type="Rhea" id="RHEA:16237"/>
        <dbReference type="Rhea" id="RHEA-COMP:10747"/>
        <dbReference type="Rhea" id="RHEA-COMP:10748"/>
        <dbReference type="ChEBI" id="CHEBI:83833"/>
        <dbReference type="ChEBI" id="CHEBI:83834"/>
        <dbReference type="EC" id="5.2.1.8"/>
    </reaction>
</comment>
<dbReference type="PANTHER" id="PTHR45625:SF2">
    <property type="entry name" value="PEPTIDYL-PROLYL CIS-TRANS ISOMERASE-LIKE 3"/>
    <property type="match status" value="1"/>
</dbReference>
<dbReference type="Proteomes" id="UP000276991">
    <property type="component" value="Unassembled WGS sequence"/>
</dbReference>
<evidence type="ECO:0000259" key="2">
    <source>
        <dbReference type="PROSITE" id="PS50072"/>
    </source>
</evidence>
<dbReference type="SUPFAM" id="SSF81301">
    <property type="entry name" value="Nucleotidyltransferase"/>
    <property type="match status" value="1"/>
</dbReference>
<organism evidence="3 4">
    <name type="scientific">Acanthocheilonema viteae</name>
    <name type="common">Filarial nematode worm</name>
    <name type="synonym">Dipetalonema viteae</name>
    <dbReference type="NCBI Taxonomy" id="6277"/>
    <lineage>
        <taxon>Eukaryota</taxon>
        <taxon>Metazoa</taxon>
        <taxon>Ecdysozoa</taxon>
        <taxon>Nematoda</taxon>
        <taxon>Chromadorea</taxon>
        <taxon>Rhabditida</taxon>
        <taxon>Spirurina</taxon>
        <taxon>Spiruromorpha</taxon>
        <taxon>Filarioidea</taxon>
        <taxon>Onchocercidae</taxon>
        <taxon>Acanthocheilonema</taxon>
    </lineage>
</organism>
<accession>A0A498S9I9</accession>
<dbReference type="Gene3D" id="2.40.100.10">
    <property type="entry name" value="Cyclophilin-like"/>
    <property type="match status" value="1"/>
</dbReference>